<dbReference type="PANTHER" id="PTHR35509">
    <property type="entry name" value="DOMAIN PROTEIN, PUTATIVE (DUF1995)-RELATED"/>
    <property type="match status" value="1"/>
</dbReference>
<evidence type="ECO:0000259" key="1">
    <source>
        <dbReference type="Pfam" id="PF09353"/>
    </source>
</evidence>
<reference evidence="2" key="1">
    <citation type="submission" date="2021-11" db="EMBL/GenBank/DDBJ databases">
        <authorList>
            <consortium name="Genoscope - CEA"/>
            <person name="William W."/>
        </authorList>
    </citation>
    <scope>NUCLEOTIDE SEQUENCE</scope>
</reference>
<dbReference type="Pfam" id="PF09353">
    <property type="entry name" value="DUF1995"/>
    <property type="match status" value="1"/>
</dbReference>
<dbReference type="InterPro" id="IPR053021">
    <property type="entry name" value="Chloroplast_ADK"/>
</dbReference>
<comment type="caution">
    <text evidence="2">The sequence shown here is derived from an EMBL/GenBank/DDBJ whole genome shotgun (WGS) entry which is preliminary data.</text>
</comment>
<name>A0A8J2SE07_9STRA</name>
<dbReference type="OrthoDB" id="439792at2759"/>
<feature type="domain" description="DUF1995" evidence="1">
    <location>
        <begin position="59"/>
        <end position="272"/>
    </location>
</feature>
<proteinExistence type="predicted"/>
<evidence type="ECO:0000313" key="3">
    <source>
        <dbReference type="Proteomes" id="UP000789595"/>
    </source>
</evidence>
<dbReference type="InterPro" id="IPR018962">
    <property type="entry name" value="DUF1995"/>
</dbReference>
<dbReference type="Proteomes" id="UP000789595">
    <property type="component" value="Unassembled WGS sequence"/>
</dbReference>
<keyword evidence="3" id="KW-1185">Reference proteome</keyword>
<accession>A0A8J2SE07</accession>
<sequence length="336" mass="36025">MRAIILVILTSIRAWTPSPRPRRCNALRAHPAFKQKKDPKYSLEAAVEAGEAAQRASVPQSFDDVLDEMGASVGAALDSGGARFLVECLPPGLNPELEMTCPYDPSRELAVVQALLNAIPRRVIRVACPSAGDAAMAARALDIEGCSFCGLSSAPGAGKDPAGVVKRVFGKAPDVPDCVLVVRPRNSVGDPVIEDVMTCAEAAGGVGASVVLLNPDLGMKVALGIHQKDRWAAFVRSFAPAYHFSNWCAFARPSCRQIERGLVRYTHSGQWEGFHAIPQLDEFNGDLKRYGRPFGAEGAPPMPFLRAFGGAERLSRDDLAREMKHGAKLAKVLRAA</sequence>
<evidence type="ECO:0000313" key="2">
    <source>
        <dbReference type="EMBL" id="CAH0368148.1"/>
    </source>
</evidence>
<dbReference type="PANTHER" id="PTHR35509:SF1">
    <property type="entry name" value="DOMAIN PROTEIN, PUTATIVE (DUF1995)-RELATED"/>
    <property type="match status" value="1"/>
</dbReference>
<gene>
    <name evidence="2" type="ORF">PECAL_2P11980</name>
</gene>
<dbReference type="AlphaFoldDB" id="A0A8J2SE07"/>
<dbReference type="EMBL" id="CAKKNE010000002">
    <property type="protein sequence ID" value="CAH0368148.1"/>
    <property type="molecule type" value="Genomic_DNA"/>
</dbReference>
<protein>
    <recommendedName>
        <fullName evidence="1">DUF1995 domain-containing protein</fullName>
    </recommendedName>
</protein>
<organism evidence="2 3">
    <name type="scientific">Pelagomonas calceolata</name>
    <dbReference type="NCBI Taxonomy" id="35677"/>
    <lineage>
        <taxon>Eukaryota</taxon>
        <taxon>Sar</taxon>
        <taxon>Stramenopiles</taxon>
        <taxon>Ochrophyta</taxon>
        <taxon>Pelagophyceae</taxon>
        <taxon>Pelagomonadales</taxon>
        <taxon>Pelagomonadaceae</taxon>
        <taxon>Pelagomonas</taxon>
    </lineage>
</organism>